<dbReference type="Pfam" id="PF02786">
    <property type="entry name" value="CPSase_L_D2"/>
    <property type="match status" value="1"/>
</dbReference>
<dbReference type="SUPFAM" id="SSF51230">
    <property type="entry name" value="Single hybrid motif"/>
    <property type="match status" value="1"/>
</dbReference>
<dbReference type="EMBL" id="FNFO01000006">
    <property type="protein sequence ID" value="SDL45214.1"/>
    <property type="molecule type" value="Genomic_DNA"/>
</dbReference>
<keyword evidence="10" id="KW-0511">Multifunctional enzyme</keyword>
<dbReference type="SMART" id="SM00878">
    <property type="entry name" value="Biotin_carb_C"/>
    <property type="match status" value="1"/>
</dbReference>
<comment type="function">
    <text evidence="11">Catalyzes a 2-step reaction, involving the ATP-dependent carboxylation of the covalently attached biotin in the first step and the transfer of the carboxyl group to pyruvate in the second.</text>
</comment>
<feature type="active site" evidence="12">
    <location>
        <position position="294"/>
    </location>
</feature>
<evidence type="ECO:0000256" key="6">
    <source>
        <dbReference type="ARBA" id="ARBA00022723"/>
    </source>
</evidence>
<dbReference type="InterPro" id="IPR011764">
    <property type="entry name" value="Biotin_carboxylation_dom"/>
</dbReference>
<dbReference type="GO" id="GO:0006094">
    <property type="term" value="P:gluconeogenesis"/>
    <property type="evidence" value="ECO:0007669"/>
    <property type="project" value="UniProtKB-UniPathway"/>
</dbReference>
<dbReference type="PROSITE" id="PS50968">
    <property type="entry name" value="BIOTINYL_LIPOYL"/>
    <property type="match status" value="1"/>
</dbReference>
<protein>
    <recommendedName>
        <fullName evidence="3 11">Pyruvate carboxylase</fullName>
        <ecNumber evidence="3 11">6.4.1.1</ecNumber>
    </recommendedName>
</protein>
<dbReference type="GO" id="GO:0046872">
    <property type="term" value="F:metal ion binding"/>
    <property type="evidence" value="ECO:0007669"/>
    <property type="project" value="UniProtKB-KW"/>
</dbReference>
<dbReference type="InterPro" id="IPR005482">
    <property type="entry name" value="Biotin_COase_C"/>
</dbReference>
<evidence type="ECO:0000256" key="14">
    <source>
        <dbReference type="PIRSR" id="PIRSR001594-3"/>
    </source>
</evidence>
<feature type="binding site" evidence="13">
    <location>
        <position position="118"/>
    </location>
    <ligand>
        <name>ATP</name>
        <dbReference type="ChEBI" id="CHEBI:30616"/>
    </ligand>
</feature>
<evidence type="ECO:0000259" key="17">
    <source>
        <dbReference type="PROSITE" id="PS50975"/>
    </source>
</evidence>
<dbReference type="InterPro" id="IPR005930">
    <property type="entry name" value="Pyruv_COase"/>
</dbReference>
<evidence type="ECO:0000256" key="8">
    <source>
        <dbReference type="ARBA" id="ARBA00022840"/>
    </source>
</evidence>
<feature type="domain" description="Biotin carboxylation" evidence="18">
    <location>
        <begin position="2"/>
        <end position="455"/>
    </location>
</feature>
<dbReference type="PROSITE" id="PS50979">
    <property type="entry name" value="BC"/>
    <property type="match status" value="1"/>
</dbReference>
<dbReference type="InterPro" id="IPR005481">
    <property type="entry name" value="BC-like_N"/>
</dbReference>
<evidence type="ECO:0000256" key="1">
    <source>
        <dbReference type="ARBA" id="ARBA00001953"/>
    </source>
</evidence>
<dbReference type="Pfam" id="PF02785">
    <property type="entry name" value="Biotin_carb_C"/>
    <property type="match status" value="1"/>
</dbReference>
<dbReference type="EC" id="6.4.1.1" evidence="3 11"/>
<dbReference type="PROSITE" id="PS50991">
    <property type="entry name" value="PYR_CT"/>
    <property type="match status" value="1"/>
</dbReference>
<dbReference type="Pfam" id="PF00682">
    <property type="entry name" value="HMGL-like"/>
    <property type="match status" value="1"/>
</dbReference>
<feature type="binding site" description="via carbamate group" evidence="14">
    <location>
        <position position="712"/>
    </location>
    <ligand>
        <name>Mn(2+)</name>
        <dbReference type="ChEBI" id="CHEBI:29035"/>
    </ligand>
</feature>
<evidence type="ECO:0000256" key="11">
    <source>
        <dbReference type="PIRNR" id="PIRNR001594"/>
    </source>
</evidence>
<dbReference type="SUPFAM" id="SSF89000">
    <property type="entry name" value="post-HMGL domain-like"/>
    <property type="match status" value="1"/>
</dbReference>
<dbReference type="UniPathway" id="UPA00138"/>
<keyword evidence="8 11" id="KW-0067">ATP-binding</keyword>
<dbReference type="InterPro" id="IPR011054">
    <property type="entry name" value="Rudment_hybrid_motif"/>
</dbReference>
<dbReference type="Gene3D" id="3.20.20.70">
    <property type="entry name" value="Aldolase class I"/>
    <property type="match status" value="1"/>
</dbReference>
<feature type="binding site" evidence="13">
    <location>
        <position position="202"/>
    </location>
    <ligand>
        <name>ATP</name>
        <dbReference type="ChEBI" id="CHEBI:30616"/>
    </ligand>
</feature>
<dbReference type="InterPro" id="IPR000089">
    <property type="entry name" value="Biotin_lipoyl"/>
</dbReference>
<evidence type="ECO:0000256" key="9">
    <source>
        <dbReference type="ARBA" id="ARBA00023267"/>
    </source>
</evidence>
<dbReference type="FunFam" id="2.40.50.100:FF:000003">
    <property type="entry name" value="Acetyl-CoA carboxylase biotin carboxyl carrier protein"/>
    <property type="match status" value="1"/>
</dbReference>
<evidence type="ECO:0000256" key="3">
    <source>
        <dbReference type="ARBA" id="ARBA00013057"/>
    </source>
</evidence>
<feature type="binding site" evidence="13">
    <location>
        <position position="614"/>
    </location>
    <ligand>
        <name>substrate</name>
    </ligand>
</feature>
<dbReference type="NCBIfam" id="NF006761">
    <property type="entry name" value="PRK09282.1"/>
    <property type="match status" value="1"/>
</dbReference>
<evidence type="ECO:0000259" key="19">
    <source>
        <dbReference type="PROSITE" id="PS50991"/>
    </source>
</evidence>
<dbReference type="SUPFAM" id="SSF52440">
    <property type="entry name" value="PreATP-grasp domain"/>
    <property type="match status" value="1"/>
</dbReference>
<feature type="modified residue" description="N6-carboxylysine" evidence="15">
    <location>
        <position position="712"/>
    </location>
</feature>
<keyword evidence="7 11" id="KW-0547">Nucleotide-binding</keyword>
<dbReference type="InterPro" id="IPR003379">
    <property type="entry name" value="Carboxylase_cons_dom"/>
</dbReference>
<evidence type="ECO:0000313" key="20">
    <source>
        <dbReference type="EMBL" id="SDL45214.1"/>
    </source>
</evidence>
<dbReference type="Pfam" id="PF02436">
    <property type="entry name" value="PYC_OADA"/>
    <property type="match status" value="1"/>
</dbReference>
<dbReference type="PROSITE" id="PS00188">
    <property type="entry name" value="BIOTIN"/>
    <property type="match status" value="1"/>
</dbReference>
<keyword evidence="5 11" id="KW-0436">Ligase</keyword>
<dbReference type="FunFam" id="3.40.50.20:FF:000010">
    <property type="entry name" value="Propionyl-CoA carboxylase subunit alpha"/>
    <property type="match status" value="1"/>
</dbReference>
<dbReference type="SUPFAM" id="SSF51569">
    <property type="entry name" value="Aldolase"/>
    <property type="match status" value="1"/>
</dbReference>
<feature type="binding site" evidence="14">
    <location>
        <position position="743"/>
    </location>
    <ligand>
        <name>Mn(2+)</name>
        <dbReference type="ChEBI" id="CHEBI:29035"/>
    </ligand>
</feature>
<dbReference type="GO" id="GO:0005737">
    <property type="term" value="C:cytoplasm"/>
    <property type="evidence" value="ECO:0007669"/>
    <property type="project" value="TreeGrafter"/>
</dbReference>
<dbReference type="InterPro" id="IPR016185">
    <property type="entry name" value="PreATP-grasp_dom_sf"/>
</dbReference>
<dbReference type="SUPFAM" id="SSF56059">
    <property type="entry name" value="Glutathione synthetase ATP-binding domain-like"/>
    <property type="match status" value="1"/>
</dbReference>
<dbReference type="FunFam" id="3.20.20.70:FF:000033">
    <property type="entry name" value="Pyruvate carboxylase"/>
    <property type="match status" value="1"/>
</dbReference>
<feature type="domain" description="Pyruvate carboxyltransferase" evidence="19">
    <location>
        <begin position="533"/>
        <end position="802"/>
    </location>
</feature>
<organism evidence="20 21">
    <name type="scientific">Catalinimonas alkaloidigena</name>
    <dbReference type="NCBI Taxonomy" id="1075417"/>
    <lineage>
        <taxon>Bacteria</taxon>
        <taxon>Pseudomonadati</taxon>
        <taxon>Bacteroidota</taxon>
        <taxon>Cytophagia</taxon>
        <taxon>Cytophagales</taxon>
        <taxon>Catalimonadaceae</taxon>
        <taxon>Catalinimonas</taxon>
    </lineage>
</organism>
<evidence type="ECO:0000313" key="21">
    <source>
        <dbReference type="Proteomes" id="UP000198510"/>
    </source>
</evidence>
<keyword evidence="9 11" id="KW-0092">Biotin</keyword>
<dbReference type="CDD" id="cd07937">
    <property type="entry name" value="DRE_TIM_PC_TC_5S"/>
    <property type="match status" value="1"/>
</dbReference>
<dbReference type="PANTHER" id="PTHR43778">
    <property type="entry name" value="PYRUVATE CARBOXYLASE"/>
    <property type="match status" value="1"/>
</dbReference>
<dbReference type="InterPro" id="IPR011761">
    <property type="entry name" value="ATP-grasp"/>
</dbReference>
<dbReference type="PROSITE" id="PS00867">
    <property type="entry name" value="CPSASE_2"/>
    <property type="match status" value="1"/>
</dbReference>
<dbReference type="InterPro" id="IPR011053">
    <property type="entry name" value="Single_hybrid_motif"/>
</dbReference>
<comment type="pathway">
    <text evidence="2">Carbohydrate biosynthesis; gluconeogenesis.</text>
</comment>
<dbReference type="PANTHER" id="PTHR43778:SF2">
    <property type="entry name" value="PYRUVATE CARBOXYLASE, MITOCHONDRIAL"/>
    <property type="match status" value="1"/>
</dbReference>
<evidence type="ECO:0000256" key="5">
    <source>
        <dbReference type="ARBA" id="ARBA00022598"/>
    </source>
</evidence>
<dbReference type="InterPro" id="IPR005479">
    <property type="entry name" value="CPAse_ATP-bd"/>
</dbReference>
<evidence type="ECO:0000259" key="16">
    <source>
        <dbReference type="PROSITE" id="PS50968"/>
    </source>
</evidence>
<feature type="binding site" evidence="13">
    <location>
        <position position="876"/>
    </location>
    <ligand>
        <name>substrate</name>
    </ligand>
</feature>
<evidence type="ECO:0000256" key="7">
    <source>
        <dbReference type="ARBA" id="ARBA00022741"/>
    </source>
</evidence>
<reference evidence="20 21" key="1">
    <citation type="submission" date="2016-10" db="EMBL/GenBank/DDBJ databases">
        <authorList>
            <person name="de Groot N.N."/>
        </authorList>
    </citation>
    <scope>NUCLEOTIDE SEQUENCE [LARGE SCALE GENOMIC DNA]</scope>
    <source>
        <strain evidence="20 21">DSM 25186</strain>
    </source>
</reference>
<dbReference type="RefSeq" id="WP_089683701.1">
    <property type="nucleotide sequence ID" value="NZ_FNFO01000006.1"/>
</dbReference>
<dbReference type="PROSITE" id="PS50975">
    <property type="entry name" value="ATP_GRASP"/>
    <property type="match status" value="1"/>
</dbReference>
<feature type="binding site" evidence="14">
    <location>
        <position position="542"/>
    </location>
    <ligand>
        <name>Mn(2+)</name>
        <dbReference type="ChEBI" id="CHEBI:29035"/>
    </ligand>
</feature>
<accession>A0A1G9K711</accession>
<dbReference type="STRING" id="1075417.SAMN05421823_10663"/>
<dbReference type="CDD" id="cd06850">
    <property type="entry name" value="biotinyl_domain"/>
    <property type="match status" value="1"/>
</dbReference>
<evidence type="ECO:0000256" key="12">
    <source>
        <dbReference type="PIRSR" id="PIRSR001594-1"/>
    </source>
</evidence>
<dbReference type="InterPro" id="IPR001882">
    <property type="entry name" value="Biotin_BS"/>
</dbReference>
<dbReference type="Pfam" id="PF00289">
    <property type="entry name" value="Biotin_carb_N"/>
    <property type="match status" value="1"/>
</dbReference>
<evidence type="ECO:0000256" key="2">
    <source>
        <dbReference type="ARBA" id="ARBA00004742"/>
    </source>
</evidence>
<dbReference type="PIRSF" id="PIRSF001594">
    <property type="entry name" value="Pyruv_carbox"/>
    <property type="match status" value="1"/>
</dbReference>
<evidence type="ECO:0000256" key="4">
    <source>
        <dbReference type="ARBA" id="ARBA00022432"/>
    </source>
</evidence>
<gene>
    <name evidence="20" type="ORF">SAMN05421823_10663</name>
</gene>
<dbReference type="GO" id="GO:0004736">
    <property type="term" value="F:pyruvate carboxylase activity"/>
    <property type="evidence" value="ECO:0007669"/>
    <property type="project" value="UniProtKB-EC"/>
</dbReference>
<dbReference type="Pfam" id="PF00364">
    <property type="entry name" value="Biotin_lipoyl"/>
    <property type="match status" value="1"/>
</dbReference>
<dbReference type="GO" id="GO:0005524">
    <property type="term" value="F:ATP binding"/>
    <property type="evidence" value="ECO:0007669"/>
    <property type="project" value="UniProtKB-UniRule"/>
</dbReference>
<keyword evidence="4" id="KW-0312">Gluconeogenesis</keyword>
<dbReference type="Gene3D" id="3.10.600.10">
    <property type="entry name" value="pyruvate carboxylase f1077a mutant domain"/>
    <property type="match status" value="1"/>
</dbReference>
<comment type="cofactor">
    <cofactor evidence="1 11">
        <name>biotin</name>
        <dbReference type="ChEBI" id="CHEBI:57586"/>
    </cofactor>
</comment>
<dbReference type="AlphaFoldDB" id="A0A1G9K711"/>
<name>A0A1G9K711_9BACT</name>
<dbReference type="InterPro" id="IPR055268">
    <property type="entry name" value="PCB-like"/>
</dbReference>
<evidence type="ECO:0000256" key="13">
    <source>
        <dbReference type="PIRSR" id="PIRSR001594-2"/>
    </source>
</evidence>
<feature type="binding site" evidence="14">
    <location>
        <position position="741"/>
    </location>
    <ligand>
        <name>Mn(2+)</name>
        <dbReference type="ChEBI" id="CHEBI:29035"/>
    </ligand>
</feature>
<dbReference type="Gene3D" id="3.30.470.20">
    <property type="entry name" value="ATP-grasp fold, B domain"/>
    <property type="match status" value="1"/>
</dbReference>
<dbReference type="NCBIfam" id="TIGR01235">
    <property type="entry name" value="pyruv_carbox"/>
    <property type="match status" value="1"/>
</dbReference>
<dbReference type="Proteomes" id="UP000198510">
    <property type="component" value="Unassembled WGS sequence"/>
</dbReference>
<dbReference type="FunFam" id="3.30.1490.20:FF:000003">
    <property type="entry name" value="acetyl-CoA carboxylase isoform X1"/>
    <property type="match status" value="1"/>
</dbReference>
<evidence type="ECO:0000256" key="15">
    <source>
        <dbReference type="PIRSR" id="PIRSR001594-4"/>
    </source>
</evidence>
<keyword evidence="20" id="KW-0670">Pyruvate</keyword>
<comment type="catalytic activity">
    <reaction evidence="11">
        <text>hydrogencarbonate + pyruvate + ATP = oxaloacetate + ADP + phosphate + H(+)</text>
        <dbReference type="Rhea" id="RHEA:20844"/>
        <dbReference type="ChEBI" id="CHEBI:15361"/>
        <dbReference type="ChEBI" id="CHEBI:15378"/>
        <dbReference type="ChEBI" id="CHEBI:16452"/>
        <dbReference type="ChEBI" id="CHEBI:17544"/>
        <dbReference type="ChEBI" id="CHEBI:30616"/>
        <dbReference type="ChEBI" id="CHEBI:43474"/>
        <dbReference type="ChEBI" id="CHEBI:456216"/>
        <dbReference type="EC" id="6.4.1.1"/>
    </reaction>
</comment>
<dbReference type="SUPFAM" id="SSF51246">
    <property type="entry name" value="Rudiment single hybrid motif"/>
    <property type="match status" value="1"/>
</dbReference>
<feature type="modified residue" description="N6-biotinyllysine" evidence="15">
    <location>
        <position position="1110"/>
    </location>
</feature>
<dbReference type="NCBIfam" id="NF009554">
    <property type="entry name" value="PRK12999.1"/>
    <property type="match status" value="1"/>
</dbReference>
<dbReference type="Gene3D" id="2.40.50.100">
    <property type="match status" value="1"/>
</dbReference>
<keyword evidence="21" id="KW-1185">Reference proteome</keyword>
<feature type="domain" description="ATP-grasp" evidence="17">
    <location>
        <begin position="122"/>
        <end position="319"/>
    </location>
</feature>
<sequence length="1144" mass="129620">MKIRKLLVANRGEIAIRVLRAASELRIRTVALYTYEDRYSLHRYKADEAYQIGADDDPLRPYLDIEEIILQAKIHKVDAIHPGYGFLSENVTFARRCREEGIIFVGPDPEVMEQLGDKVRAKAVAQAVQVPIIESNQVPLVDVPTAHSEARRIGYPVILKAAAGGGGRGMRVLHTEDQLERAFTEARREAKNAFGDDTIFLEKYIVNPKHIEVQILGDRHGNIYHLYERDCSVQRRFQKVVEVAPAPGLQPETKQKLYDYALAIARHVNYNNAGTVEFLVDENEDIYFIEVNPRVQVEHTVTEEVTGIDIVRSQIIIAAGRPMSSSGLYFKSQEDITCDGFAIQCRITTEDPENKFKPDYGTILFYRNAGGFGIRIDEGSSYTGVRISPFFDSMLAKVTASGRTLKGACQRLHRTLTEFRIRGVKTNIPFLENVIMHPEFQEGKARVSFIDTHPELFDFSRKQDRGTRILRFLADTTVNGNPIVKNVDPSRKFRTPRIPAFDRFAEYPAGTKQRLQELGREGFTQWLRQEKEVKFTDTTFRDAHQSLLATRMRTRDLLAVAESFAKNHPQVFSAEVWGGATFDVAMRFLREDPWQRLQLFREAMPNLLLQMLLRGSNAVGYTAYPDNLVEKFIEKSAEQGIDIFRIFDSLNWLENMKVSIRTVRERTESLAEVCLCYTGDISDPSRTKYTLQYYLDLARQVEDEGAHLIAIKDMAGLLKPYAATQLITELKKAVDVPIHLHTHDSSSAQLATYMKAIEAGVDVVDIAIGSMSGLTSQPNFNTLVETLKTSPRAPQFDIDSLNDFSDYWEVIREYYYPFESGLKAGAADVYQHEIPGGQYSNLRSQATALGLANKMPEIRRMYAAVNQMFGDIVKVTPSSKVVGDMALYMVSNNLTPEDVYERGEQLSFPDSVQSFFRGELGQPVGGFPEKLQQIVLKGEPAFTDRPNAHLQPIEFEQEFEEFRKQFDSSLTLLDFLSWKLYPTVFEEYFAHHKKFGDISNVPTLLFLYGMNLNEEAIIEIDSGKSIIVQLQYISEPDERGMRTVNFILNGQSRSIDTKDRSVKVDKAEHVKVKKENEIGTPLQGMLSRILVKPGTEVQKNTPLFIVEAMKMETTITAPREGTVGHIELSEGTLVDTDDLVLTLD</sequence>
<keyword evidence="6 14" id="KW-0479">Metal-binding</keyword>
<evidence type="ECO:0000259" key="18">
    <source>
        <dbReference type="PROSITE" id="PS50979"/>
    </source>
</evidence>
<dbReference type="InterPro" id="IPR000891">
    <property type="entry name" value="PYR_CT"/>
</dbReference>
<proteinExistence type="predicted"/>
<dbReference type="OrthoDB" id="9807469at2"/>
<evidence type="ECO:0000256" key="10">
    <source>
        <dbReference type="ARBA" id="ARBA00023268"/>
    </source>
</evidence>
<feature type="domain" description="Lipoyl-binding" evidence="16">
    <location>
        <begin position="1069"/>
        <end position="1144"/>
    </location>
</feature>
<dbReference type="PROSITE" id="PS00866">
    <property type="entry name" value="CPSASE_1"/>
    <property type="match status" value="1"/>
</dbReference>
<dbReference type="InterPro" id="IPR013785">
    <property type="entry name" value="Aldolase_TIM"/>
</dbReference>